<gene>
    <name evidence="1" type="ORF">QPJ95_13700</name>
</gene>
<proteinExistence type="predicted"/>
<protein>
    <submittedName>
        <fullName evidence="1">Uncharacterized protein</fullName>
    </submittedName>
</protein>
<dbReference type="AlphaFoldDB" id="A0A9Y2P5K9"/>
<keyword evidence="2" id="KW-1185">Reference proteome</keyword>
<evidence type="ECO:0000313" key="1">
    <source>
        <dbReference type="EMBL" id="WIY23700.1"/>
    </source>
</evidence>
<sequence>MSKLRPLEELLFHMRTMARSSNEWEAKFARSILRQAKQSAWSPSDKQQQIMRRMVSEMFTHSGADTSYDIGLIDRGDRHDAA</sequence>
<reference evidence="1 2" key="1">
    <citation type="submission" date="2023-06" db="EMBL/GenBank/DDBJ databases">
        <title>Parasedimentitalea psychrophila sp. nov., a psychrophilic bacterium isolated from deep-sea sediment.</title>
        <authorList>
            <person name="Li A."/>
        </authorList>
    </citation>
    <scope>NUCLEOTIDE SEQUENCE [LARGE SCALE GENOMIC DNA]</scope>
    <source>
        <strain evidence="1 2">QS115</strain>
    </source>
</reference>
<name>A0A9Y2P5K9_9RHOB</name>
<dbReference type="EMBL" id="CP127247">
    <property type="protein sequence ID" value="WIY23700.1"/>
    <property type="molecule type" value="Genomic_DNA"/>
</dbReference>
<dbReference type="RefSeq" id="WP_270921280.1">
    <property type="nucleotide sequence ID" value="NZ_CP127247.1"/>
</dbReference>
<dbReference type="Proteomes" id="UP001238334">
    <property type="component" value="Chromosome"/>
</dbReference>
<dbReference type="KEGG" id="ppso:QPJ95_13700"/>
<evidence type="ECO:0000313" key="2">
    <source>
        <dbReference type="Proteomes" id="UP001238334"/>
    </source>
</evidence>
<accession>A0A9Y2P5K9</accession>
<organism evidence="1 2">
    <name type="scientific">Parasedimentitalea psychrophila</name>
    <dbReference type="NCBI Taxonomy" id="2997337"/>
    <lineage>
        <taxon>Bacteria</taxon>
        <taxon>Pseudomonadati</taxon>
        <taxon>Pseudomonadota</taxon>
        <taxon>Alphaproteobacteria</taxon>
        <taxon>Rhodobacterales</taxon>
        <taxon>Paracoccaceae</taxon>
        <taxon>Parasedimentitalea</taxon>
    </lineage>
</organism>